<gene>
    <name evidence="1" type="ORF">DIJ64_07365</name>
</gene>
<proteinExistence type="predicted"/>
<dbReference type="Proteomes" id="UP000249682">
    <property type="component" value="Chromosome"/>
</dbReference>
<evidence type="ECO:0000313" key="1">
    <source>
        <dbReference type="EMBL" id="AWV47949.1"/>
    </source>
</evidence>
<dbReference type="EMBL" id="CP029543">
    <property type="protein sequence ID" value="AWV47949.1"/>
    <property type="molecule type" value="Genomic_DNA"/>
</dbReference>
<sequence>MVTQIVFGRALSYSLQPDDNARHRQALIYLGSLSVRQRELLALIAGGVGVVDSVSIGCVTHR</sequence>
<evidence type="ECO:0000313" key="2">
    <source>
        <dbReference type="Proteomes" id="UP000249682"/>
    </source>
</evidence>
<protein>
    <submittedName>
        <fullName evidence="1">Uncharacterized protein</fullName>
    </submittedName>
</protein>
<name>A0AAD0P7W6_MYCLR</name>
<organism evidence="1 2">
    <name type="scientific">Mycobacterium leprae</name>
    <dbReference type="NCBI Taxonomy" id="1769"/>
    <lineage>
        <taxon>Bacteria</taxon>
        <taxon>Bacillati</taxon>
        <taxon>Actinomycetota</taxon>
        <taxon>Actinomycetes</taxon>
        <taxon>Mycobacteriales</taxon>
        <taxon>Mycobacteriaceae</taxon>
        <taxon>Mycobacterium</taxon>
    </lineage>
</organism>
<reference evidence="1 2" key="1">
    <citation type="submission" date="2018-05" db="EMBL/GenBank/DDBJ databases">
        <title>Evolution of small genomes with special reference to Mycobacterium leprae.</title>
        <authorList>
            <person name="Mohanty P.S."/>
            <person name="Bansal A.K."/>
            <person name="Gupta U.D."/>
            <person name="Naaz F."/>
            <person name="Dwivedi V.D."/>
            <person name="Singh H."/>
            <person name="Gupta G."/>
            <person name="Sharma S."/>
            <person name="Arora M."/>
        </authorList>
    </citation>
    <scope>NUCLEOTIDE SEQUENCE [LARGE SCALE GENOMIC DNA]</scope>
    <source>
        <strain evidence="1 2">MRHRU-235-G</strain>
    </source>
</reference>
<dbReference type="AlphaFoldDB" id="A0AAD0P7W6"/>
<accession>A0AAD0P7W6</accession>